<evidence type="ECO:0000313" key="3">
    <source>
        <dbReference type="EMBL" id="QBX56665.1"/>
    </source>
</evidence>
<dbReference type="AlphaFoldDB" id="A0A4P7IHA7"/>
<proteinExistence type="predicted"/>
<reference evidence="3 4" key="1">
    <citation type="submission" date="2019-03" db="EMBL/GenBank/DDBJ databases">
        <title>Three New Species of Nocardioides, Nocardioides euryhalodurans sp. nov., Nocardioides seonyuensis sp. nov. and Nocardioides eburneoflavus sp. nov. Iolated from Soil.</title>
        <authorList>
            <person name="Roh S.G."/>
            <person name="Lee C."/>
            <person name="Kim M.-K."/>
            <person name="Kim S.B."/>
        </authorList>
    </citation>
    <scope>NUCLEOTIDE SEQUENCE [LARGE SCALE GENOMIC DNA]</scope>
    <source>
        <strain evidence="3 4">MMS17-SY207-3</strain>
    </source>
</reference>
<evidence type="ECO:0000256" key="2">
    <source>
        <dbReference type="SAM" id="SignalP"/>
    </source>
</evidence>
<evidence type="ECO:0000313" key="4">
    <source>
        <dbReference type="Proteomes" id="UP000294853"/>
    </source>
</evidence>
<evidence type="ECO:0000256" key="1">
    <source>
        <dbReference type="SAM" id="MobiDB-lite"/>
    </source>
</evidence>
<dbReference type="EMBL" id="CP038436">
    <property type="protein sequence ID" value="QBX56665.1"/>
    <property type="molecule type" value="Genomic_DNA"/>
</dbReference>
<keyword evidence="2" id="KW-0732">Signal</keyword>
<protein>
    <recommendedName>
        <fullName evidence="5">Small secreted hydrophilic protein</fullName>
    </recommendedName>
</protein>
<name>A0A4P7IHA7_9ACTN</name>
<feature type="compositionally biased region" description="Basic and acidic residues" evidence="1">
    <location>
        <begin position="51"/>
        <end position="65"/>
    </location>
</feature>
<dbReference type="KEGG" id="nsn:EXE58_15155"/>
<keyword evidence="4" id="KW-1185">Reference proteome</keyword>
<organism evidence="3 4">
    <name type="scientific">Nocardioides seonyuensis</name>
    <dbReference type="NCBI Taxonomy" id="2518371"/>
    <lineage>
        <taxon>Bacteria</taxon>
        <taxon>Bacillati</taxon>
        <taxon>Actinomycetota</taxon>
        <taxon>Actinomycetes</taxon>
        <taxon>Propionibacteriales</taxon>
        <taxon>Nocardioidaceae</taxon>
        <taxon>Nocardioides</taxon>
    </lineage>
</organism>
<feature type="chain" id="PRO_5020833741" description="Small secreted hydrophilic protein" evidence="2">
    <location>
        <begin position="22"/>
        <end position="119"/>
    </location>
</feature>
<gene>
    <name evidence="3" type="ORF">EXE58_15155</name>
</gene>
<accession>A0A4P7IHA7</accession>
<dbReference type="RefSeq" id="WP_135268651.1">
    <property type="nucleotide sequence ID" value="NZ_CP038436.1"/>
</dbReference>
<dbReference type="Proteomes" id="UP000294853">
    <property type="component" value="Chromosome"/>
</dbReference>
<feature type="compositionally biased region" description="Acidic residues" evidence="1">
    <location>
        <begin position="98"/>
        <end position="107"/>
    </location>
</feature>
<feature type="signal peptide" evidence="2">
    <location>
        <begin position="1"/>
        <end position="21"/>
    </location>
</feature>
<feature type="compositionally biased region" description="Acidic residues" evidence="1">
    <location>
        <begin position="78"/>
        <end position="89"/>
    </location>
</feature>
<evidence type="ECO:0008006" key="5">
    <source>
        <dbReference type="Google" id="ProtNLM"/>
    </source>
</evidence>
<sequence>MPFWKLLLVPLGVLVIAGAYAAGVLAESPAAPTQLAPIVLQDEAEQAVPSERGERRQDGPRRGKPAEPTPEATREASPEVEDDDDEDDDVRVVIPEPTEVDDREDDREDRGDDSRDDDD</sequence>
<feature type="region of interest" description="Disordered" evidence="1">
    <location>
        <begin position="37"/>
        <end position="119"/>
    </location>
</feature>